<dbReference type="Pfam" id="PF00107">
    <property type="entry name" value="ADH_zinc_N"/>
    <property type="match status" value="1"/>
</dbReference>
<evidence type="ECO:0000259" key="2">
    <source>
        <dbReference type="SMART" id="SM00829"/>
    </source>
</evidence>
<dbReference type="GO" id="GO:0003960">
    <property type="term" value="F:quinone reductase (NADPH) activity"/>
    <property type="evidence" value="ECO:0007669"/>
    <property type="project" value="TreeGrafter"/>
</dbReference>
<organism evidence="3 4">
    <name type="scientific">Chthoniobacter flavus Ellin428</name>
    <dbReference type="NCBI Taxonomy" id="497964"/>
    <lineage>
        <taxon>Bacteria</taxon>
        <taxon>Pseudomonadati</taxon>
        <taxon>Verrucomicrobiota</taxon>
        <taxon>Spartobacteria</taxon>
        <taxon>Chthoniobacterales</taxon>
        <taxon>Chthoniobacteraceae</taxon>
        <taxon>Chthoniobacter</taxon>
    </lineage>
</organism>
<dbReference type="AlphaFoldDB" id="B4CWY8"/>
<dbReference type="FunFam" id="3.40.50.720:FF:000244">
    <property type="entry name" value="quinone oxidoreductase"/>
    <property type="match status" value="1"/>
</dbReference>
<dbReference type="InterPro" id="IPR020843">
    <property type="entry name" value="ER"/>
</dbReference>
<evidence type="ECO:0000313" key="3">
    <source>
        <dbReference type="EMBL" id="EDY21308.1"/>
    </source>
</evidence>
<dbReference type="PANTHER" id="PTHR44154">
    <property type="entry name" value="QUINONE OXIDOREDUCTASE"/>
    <property type="match status" value="1"/>
</dbReference>
<dbReference type="Proteomes" id="UP000005824">
    <property type="component" value="Unassembled WGS sequence"/>
</dbReference>
<dbReference type="SUPFAM" id="SSF51735">
    <property type="entry name" value="NAD(P)-binding Rossmann-fold domains"/>
    <property type="match status" value="1"/>
</dbReference>
<accession>B4CWY8</accession>
<comment type="caution">
    <text evidence="3">The sequence shown here is derived from an EMBL/GenBank/DDBJ whole genome shotgun (WGS) entry which is preliminary data.</text>
</comment>
<dbReference type="eggNOG" id="COG0604">
    <property type="taxonomic scope" value="Bacteria"/>
</dbReference>
<dbReference type="PANTHER" id="PTHR44154:SF1">
    <property type="entry name" value="QUINONE OXIDOREDUCTASE"/>
    <property type="match status" value="1"/>
</dbReference>
<protein>
    <submittedName>
        <fullName evidence="3">Alcohol dehydrogenase zinc-binding domain protein</fullName>
    </submittedName>
</protein>
<proteinExistence type="predicted"/>
<sequence>MKAIRVQQFGEPDVLQVATVPDLTPAAGQILVRIQAIGINPVETYIRSGKYAKLPPPPYTPGTDGAGTIAALGSGVTGWKVGDRVYLAGSVTGTYAEQALCEPVHLHPLPDNVSFTQGAALGVPYTTAHVALFHRGHLRSGEIILIHGATGGVGLAAVQLAQTVGARVLATGGTDEGRLLLLDQGAYAVFDHHSKDYPERILDTTDGRGVDFILEMLASVNLGKDLPMLANNGRVVIVGSRGPVEINPRDLMARNADVRGVMVFGTPAPVLTEAHLAIVSGLKEGKLHPIIAREFPLADAAEAHKTVMAPGASGKIVLVN</sequence>
<dbReference type="GO" id="GO:0070402">
    <property type="term" value="F:NADPH binding"/>
    <property type="evidence" value="ECO:0007669"/>
    <property type="project" value="TreeGrafter"/>
</dbReference>
<dbReference type="FunCoup" id="B4CWY8">
    <property type="interactions" value="490"/>
</dbReference>
<dbReference type="InterPro" id="IPR011032">
    <property type="entry name" value="GroES-like_sf"/>
</dbReference>
<keyword evidence="1" id="KW-0521">NADP</keyword>
<name>B4CWY8_9BACT</name>
<dbReference type="InterPro" id="IPR013149">
    <property type="entry name" value="ADH-like_C"/>
</dbReference>
<keyword evidence="4" id="KW-1185">Reference proteome</keyword>
<dbReference type="EMBL" id="ABVL01000003">
    <property type="protein sequence ID" value="EDY21308.1"/>
    <property type="molecule type" value="Genomic_DNA"/>
</dbReference>
<dbReference type="STRING" id="497964.CfE428DRAFT_1601"/>
<dbReference type="Gene3D" id="3.90.180.10">
    <property type="entry name" value="Medium-chain alcohol dehydrogenases, catalytic domain"/>
    <property type="match status" value="1"/>
</dbReference>
<dbReference type="CDD" id="cd08253">
    <property type="entry name" value="zeta_crystallin"/>
    <property type="match status" value="1"/>
</dbReference>
<dbReference type="InParanoid" id="B4CWY8"/>
<gene>
    <name evidence="3" type="ORF">CfE428DRAFT_1601</name>
</gene>
<dbReference type="Pfam" id="PF08240">
    <property type="entry name" value="ADH_N"/>
    <property type="match status" value="1"/>
</dbReference>
<dbReference type="InterPro" id="IPR051603">
    <property type="entry name" value="Zinc-ADH_QOR/CCCR"/>
</dbReference>
<dbReference type="InterPro" id="IPR036291">
    <property type="entry name" value="NAD(P)-bd_dom_sf"/>
</dbReference>
<reference evidence="3 4" key="1">
    <citation type="journal article" date="2011" name="J. Bacteriol.">
        <title>Genome sequence of Chthoniobacter flavus Ellin428, an aerobic heterotrophic soil bacterium.</title>
        <authorList>
            <person name="Kant R."/>
            <person name="van Passel M.W."/>
            <person name="Palva A."/>
            <person name="Lucas S."/>
            <person name="Lapidus A."/>
            <person name="Glavina Del Rio T."/>
            <person name="Dalin E."/>
            <person name="Tice H."/>
            <person name="Bruce D."/>
            <person name="Goodwin L."/>
            <person name="Pitluck S."/>
            <person name="Larimer F.W."/>
            <person name="Land M.L."/>
            <person name="Hauser L."/>
            <person name="Sangwan P."/>
            <person name="de Vos W.M."/>
            <person name="Janssen P.H."/>
            <person name="Smidt H."/>
        </authorList>
    </citation>
    <scope>NUCLEOTIDE SEQUENCE [LARGE SCALE GENOMIC DNA]</scope>
    <source>
        <strain evidence="3 4">Ellin428</strain>
    </source>
</reference>
<dbReference type="InterPro" id="IPR013154">
    <property type="entry name" value="ADH-like_N"/>
</dbReference>
<evidence type="ECO:0000256" key="1">
    <source>
        <dbReference type="ARBA" id="ARBA00022857"/>
    </source>
</evidence>
<evidence type="ECO:0000313" key="4">
    <source>
        <dbReference type="Proteomes" id="UP000005824"/>
    </source>
</evidence>
<dbReference type="Gene3D" id="3.40.50.720">
    <property type="entry name" value="NAD(P)-binding Rossmann-like Domain"/>
    <property type="match status" value="1"/>
</dbReference>
<feature type="domain" description="Enoyl reductase (ER)" evidence="2">
    <location>
        <begin position="10"/>
        <end position="318"/>
    </location>
</feature>
<dbReference type="SMART" id="SM00829">
    <property type="entry name" value="PKS_ER"/>
    <property type="match status" value="1"/>
</dbReference>
<dbReference type="GO" id="GO:0005829">
    <property type="term" value="C:cytosol"/>
    <property type="evidence" value="ECO:0007669"/>
    <property type="project" value="TreeGrafter"/>
</dbReference>
<dbReference type="RefSeq" id="WP_006978927.1">
    <property type="nucleotide sequence ID" value="NZ_ABVL01000003.1"/>
</dbReference>
<dbReference type="GO" id="GO:0003730">
    <property type="term" value="F:mRNA 3'-UTR binding"/>
    <property type="evidence" value="ECO:0007669"/>
    <property type="project" value="TreeGrafter"/>
</dbReference>
<dbReference type="SUPFAM" id="SSF50129">
    <property type="entry name" value="GroES-like"/>
    <property type="match status" value="1"/>
</dbReference>